<accession>X1QZB2</accession>
<comment type="caution">
    <text evidence="1">The sequence shown here is derived from an EMBL/GenBank/DDBJ whole genome shotgun (WGS) entry which is preliminary data.</text>
</comment>
<reference evidence="1" key="1">
    <citation type="journal article" date="2014" name="Front. Microbiol.">
        <title>High frequency of phylogenetically diverse reductive dehalogenase-homologous genes in deep subseafloor sedimentary metagenomes.</title>
        <authorList>
            <person name="Kawai M."/>
            <person name="Futagami T."/>
            <person name="Toyoda A."/>
            <person name="Takaki Y."/>
            <person name="Nishi S."/>
            <person name="Hori S."/>
            <person name="Arai W."/>
            <person name="Tsubouchi T."/>
            <person name="Morono Y."/>
            <person name="Uchiyama I."/>
            <person name="Ito T."/>
            <person name="Fujiyama A."/>
            <person name="Inagaki F."/>
            <person name="Takami H."/>
        </authorList>
    </citation>
    <scope>NUCLEOTIDE SEQUENCE</scope>
    <source>
        <strain evidence="1">Expedition CK06-06</strain>
    </source>
</reference>
<protein>
    <submittedName>
        <fullName evidence="1">Uncharacterized protein</fullName>
    </submittedName>
</protein>
<evidence type="ECO:0000313" key="1">
    <source>
        <dbReference type="EMBL" id="GAI73902.1"/>
    </source>
</evidence>
<sequence length="120" mass="12985">MNWIQRLLGRFDRQLFTMDFWSLPQEEVAIPAAPAADQPLPSVTVEDLPDGATIVRAIAMFKFRMVENSNPAPNKLAGAQEIQIAASVDAINFVADQFTIAAETREGGDVIIGAIDIAAT</sequence>
<organism evidence="1">
    <name type="scientific">marine sediment metagenome</name>
    <dbReference type="NCBI Taxonomy" id="412755"/>
    <lineage>
        <taxon>unclassified sequences</taxon>
        <taxon>metagenomes</taxon>
        <taxon>ecological metagenomes</taxon>
    </lineage>
</organism>
<gene>
    <name evidence="1" type="ORF">S12H4_23949</name>
</gene>
<name>X1QZB2_9ZZZZ</name>
<dbReference type="EMBL" id="BARW01012851">
    <property type="protein sequence ID" value="GAI73902.1"/>
    <property type="molecule type" value="Genomic_DNA"/>
</dbReference>
<proteinExistence type="predicted"/>
<dbReference type="AlphaFoldDB" id="X1QZB2"/>
<feature type="non-terminal residue" evidence="1">
    <location>
        <position position="120"/>
    </location>
</feature>